<evidence type="ECO:0000313" key="7">
    <source>
        <dbReference type="RefSeq" id="XP_035826704.1"/>
    </source>
</evidence>
<dbReference type="SUPFAM" id="SSF69687">
    <property type="entry name" value="Integrin beta tail domain"/>
    <property type="match status" value="1"/>
</dbReference>
<keyword evidence="4" id="KW-0325">Glycoprotein</keyword>
<evidence type="ECO:0000313" key="6">
    <source>
        <dbReference type="Proteomes" id="UP000694888"/>
    </source>
</evidence>
<keyword evidence="6" id="KW-1185">Reference proteome</keyword>
<proteinExistence type="predicted"/>
<dbReference type="SMART" id="SM01242">
    <property type="entry name" value="Integrin_B_tail"/>
    <property type="match status" value="1"/>
</dbReference>
<dbReference type="Pfam" id="PF07965">
    <property type="entry name" value="Integrin_B_tail"/>
    <property type="match status" value="1"/>
</dbReference>
<gene>
    <name evidence="7" type="primary">LOC118477172</name>
</gene>
<dbReference type="InterPro" id="IPR036349">
    <property type="entry name" value="Integrin_bsu_tail_dom_sf"/>
</dbReference>
<dbReference type="PANTHER" id="PTHR10082:SF60">
    <property type="entry name" value="INTEGRIN BETA-PS"/>
    <property type="match status" value="1"/>
</dbReference>
<dbReference type="GeneID" id="118477172"/>
<dbReference type="PANTHER" id="PTHR10082">
    <property type="entry name" value="INTEGRIN BETA SUBUNIT"/>
    <property type="match status" value="1"/>
</dbReference>
<protein>
    <submittedName>
        <fullName evidence="7">Integrin beta-3-like</fullName>
    </submittedName>
</protein>
<reference evidence="7" key="1">
    <citation type="submission" date="2025-08" db="UniProtKB">
        <authorList>
            <consortium name="RefSeq"/>
        </authorList>
    </citation>
    <scope>IDENTIFICATION</scope>
</reference>
<evidence type="ECO:0000256" key="1">
    <source>
        <dbReference type="ARBA" id="ARBA00022737"/>
    </source>
</evidence>
<evidence type="ECO:0000256" key="4">
    <source>
        <dbReference type="ARBA" id="ARBA00023180"/>
    </source>
</evidence>
<dbReference type="InterPro" id="IPR000742">
    <property type="entry name" value="EGF"/>
</dbReference>
<accession>A0ABM1VWB2</accession>
<dbReference type="Proteomes" id="UP000694888">
    <property type="component" value="Unplaced"/>
</dbReference>
<evidence type="ECO:0000256" key="3">
    <source>
        <dbReference type="ARBA" id="ARBA00023157"/>
    </source>
</evidence>
<evidence type="ECO:0000256" key="2">
    <source>
        <dbReference type="ARBA" id="ARBA00022989"/>
    </source>
</evidence>
<keyword evidence="2" id="KW-0812">Transmembrane</keyword>
<dbReference type="PROSITE" id="PS00022">
    <property type="entry name" value="EGF_1"/>
    <property type="match status" value="1"/>
</dbReference>
<dbReference type="InterPro" id="IPR015812">
    <property type="entry name" value="Integrin_bsu"/>
</dbReference>
<name>A0ABM1VWB2_APLCA</name>
<organism evidence="6 7">
    <name type="scientific">Aplysia californica</name>
    <name type="common">California sea hare</name>
    <dbReference type="NCBI Taxonomy" id="6500"/>
    <lineage>
        <taxon>Eukaryota</taxon>
        <taxon>Metazoa</taxon>
        <taxon>Spiralia</taxon>
        <taxon>Lophotrochozoa</taxon>
        <taxon>Mollusca</taxon>
        <taxon>Gastropoda</taxon>
        <taxon>Heterobranchia</taxon>
        <taxon>Euthyneura</taxon>
        <taxon>Tectipleura</taxon>
        <taxon>Aplysiida</taxon>
        <taxon>Aplysioidea</taxon>
        <taxon>Aplysiidae</taxon>
        <taxon>Aplysia</taxon>
    </lineage>
</organism>
<evidence type="ECO:0000259" key="5">
    <source>
        <dbReference type="PROSITE" id="PS00022"/>
    </source>
</evidence>
<dbReference type="Gene3D" id="4.10.1240.30">
    <property type="match status" value="1"/>
</dbReference>
<dbReference type="RefSeq" id="XP_035826704.1">
    <property type="nucleotide sequence ID" value="XM_035970811.1"/>
</dbReference>
<keyword evidence="3" id="KW-1015">Disulfide bond</keyword>
<keyword evidence="2" id="KW-1133">Transmembrane helix</keyword>
<feature type="domain" description="EGF-like" evidence="5">
    <location>
        <begin position="5"/>
        <end position="16"/>
    </location>
</feature>
<dbReference type="InterPro" id="IPR012896">
    <property type="entry name" value="Integrin_bsu_tail"/>
</dbReference>
<keyword evidence="1" id="KW-0677">Repeat</keyword>
<keyword evidence="2" id="KW-0472">Membrane</keyword>
<sequence>MYNLCICRAPYQGTYCQDCPTCTTSCRLHRRCAQCLRLPRDAIQGRPDHCESCENDSQVQYLLVSSDEDREGETRCTFRGPDSCIYRYSYQNGADGSVTVYVQMQAICPQP</sequence>